<evidence type="ECO:0000313" key="10">
    <source>
        <dbReference type="Proteomes" id="UP001347796"/>
    </source>
</evidence>
<dbReference type="PROSITE" id="PS50294">
    <property type="entry name" value="WD_REPEATS_REGION"/>
    <property type="match status" value="3"/>
</dbReference>
<dbReference type="PRINTS" id="PR00320">
    <property type="entry name" value="GPROTEINBRPT"/>
</dbReference>
<proteinExistence type="predicted"/>
<keyword evidence="4" id="KW-0539">Nucleus</keyword>
<gene>
    <name evidence="9" type="ORF">SNE40_019517</name>
</gene>
<dbReference type="AlphaFoldDB" id="A0AAN8P9Q9"/>
<dbReference type="PANTHER" id="PTHR45903">
    <property type="entry name" value="GLUTAMATE-RICH WD REPEAT-CONTAINING PROTEIN 1"/>
    <property type="match status" value="1"/>
</dbReference>
<feature type="domain" description="Histone-binding protein RBBP4-like N-terminal" evidence="8">
    <location>
        <begin position="39"/>
        <end position="106"/>
    </location>
</feature>
<evidence type="ECO:0000259" key="8">
    <source>
        <dbReference type="Pfam" id="PF12265"/>
    </source>
</evidence>
<evidence type="ECO:0000256" key="3">
    <source>
        <dbReference type="ARBA" id="ARBA00022737"/>
    </source>
</evidence>
<dbReference type="InterPro" id="IPR022052">
    <property type="entry name" value="Histone-bd_RBBP4-like_N"/>
</dbReference>
<evidence type="ECO:0000256" key="6">
    <source>
        <dbReference type="PROSITE-ProRule" id="PRU00221"/>
    </source>
</evidence>
<feature type="region of interest" description="Disordered" evidence="7">
    <location>
        <begin position="1"/>
        <end position="32"/>
    </location>
</feature>
<feature type="repeat" description="WD" evidence="6">
    <location>
        <begin position="244"/>
        <end position="277"/>
    </location>
</feature>
<dbReference type="SUPFAM" id="SSF50978">
    <property type="entry name" value="WD40 repeat-like"/>
    <property type="match status" value="1"/>
</dbReference>
<dbReference type="SMART" id="SM00320">
    <property type="entry name" value="WD40"/>
    <property type="match status" value="5"/>
</dbReference>
<dbReference type="EMBL" id="JAZGQO010000014">
    <property type="protein sequence ID" value="KAK6171299.1"/>
    <property type="molecule type" value="Genomic_DNA"/>
</dbReference>
<dbReference type="PROSITE" id="PS50082">
    <property type="entry name" value="WD_REPEATS_2"/>
    <property type="match status" value="3"/>
</dbReference>
<dbReference type="Proteomes" id="UP001347796">
    <property type="component" value="Unassembled WGS sequence"/>
</dbReference>
<dbReference type="InterPro" id="IPR019775">
    <property type="entry name" value="WD40_repeat_CS"/>
</dbReference>
<dbReference type="Pfam" id="PF12265">
    <property type="entry name" value="CAF1C_H4-bd"/>
    <property type="match status" value="1"/>
</dbReference>
<organism evidence="9 10">
    <name type="scientific">Patella caerulea</name>
    <name type="common">Rayed Mediterranean limpet</name>
    <dbReference type="NCBI Taxonomy" id="87958"/>
    <lineage>
        <taxon>Eukaryota</taxon>
        <taxon>Metazoa</taxon>
        <taxon>Spiralia</taxon>
        <taxon>Lophotrochozoa</taxon>
        <taxon>Mollusca</taxon>
        <taxon>Gastropoda</taxon>
        <taxon>Patellogastropoda</taxon>
        <taxon>Patelloidea</taxon>
        <taxon>Patellidae</taxon>
        <taxon>Patella</taxon>
    </lineage>
</organism>
<feature type="compositionally biased region" description="Basic and acidic residues" evidence="7">
    <location>
        <begin position="15"/>
        <end position="24"/>
    </location>
</feature>
<evidence type="ECO:0000256" key="5">
    <source>
        <dbReference type="ARBA" id="ARBA00040876"/>
    </source>
</evidence>
<evidence type="ECO:0000313" key="9">
    <source>
        <dbReference type="EMBL" id="KAK6171299.1"/>
    </source>
</evidence>
<sequence>MASESEDDVEMGEEDSVKTTETNKNDTVYLPGKSMDEGEQLVCDESTYIMYHQAQTDAPCLSFDILRDHLGENREDFPHTCYVAAGSQTDKTYSNHVIVMKMSNLCKTQKEGSDDEDDDESDDDDELPELETAIIKHDGCVNRIRATFLGEKNVAATWSEKGKVFIWDLSRPVNAVNSSEVMTEYTKNCESPAPIHVFDGHADEGYALDWSKQSPGRLLSGDCKKNIHLWTPNSSGWSVSQQSFVGHTASVEDIQWSPNEDNVFASCSVDKSIRIWDARAAPRKACMLTTSNAHDEDINVINWNRNEPFIVSGGDDGVIKIWDLRQFQTGQPAALFKHHTSPVTSVEWHPTDSSVFAVAGEDDQLSLWDLSVERDAEASGAEKAEPDVPPQLLFIHQGQSEIKELHWHSQIPGVIISTAISGFNIFRTISV</sequence>
<feature type="repeat" description="WD" evidence="6">
    <location>
        <begin position="336"/>
        <end position="378"/>
    </location>
</feature>
<dbReference type="InterPro" id="IPR020472">
    <property type="entry name" value="WD40_PAC1"/>
</dbReference>
<evidence type="ECO:0000256" key="2">
    <source>
        <dbReference type="ARBA" id="ARBA00022574"/>
    </source>
</evidence>
<dbReference type="InterPro" id="IPR015943">
    <property type="entry name" value="WD40/YVTN_repeat-like_dom_sf"/>
</dbReference>
<dbReference type="InterPro" id="IPR001680">
    <property type="entry name" value="WD40_rpt"/>
</dbReference>
<comment type="subcellular location">
    <subcellularLocation>
        <location evidence="1">Nucleus</location>
    </subcellularLocation>
</comment>
<evidence type="ECO:0000256" key="7">
    <source>
        <dbReference type="SAM" id="MobiDB-lite"/>
    </source>
</evidence>
<keyword evidence="3" id="KW-0677">Repeat</keyword>
<dbReference type="GO" id="GO:0005730">
    <property type="term" value="C:nucleolus"/>
    <property type="evidence" value="ECO:0007669"/>
    <property type="project" value="TreeGrafter"/>
</dbReference>
<protein>
    <recommendedName>
        <fullName evidence="5">Glutamate-rich WD repeat-containing protein 1</fullName>
    </recommendedName>
</protein>
<keyword evidence="10" id="KW-1185">Reference proteome</keyword>
<dbReference type="Gene3D" id="2.130.10.10">
    <property type="entry name" value="YVTN repeat-like/Quinoprotein amine dehydrogenase"/>
    <property type="match status" value="1"/>
</dbReference>
<dbReference type="PANTHER" id="PTHR45903:SF1">
    <property type="entry name" value="GLUTAMATE-RICH WD REPEAT-CONTAINING PROTEIN 1"/>
    <property type="match status" value="1"/>
</dbReference>
<name>A0AAN8P9Q9_PATCE</name>
<evidence type="ECO:0000256" key="1">
    <source>
        <dbReference type="ARBA" id="ARBA00004123"/>
    </source>
</evidence>
<dbReference type="Pfam" id="PF00400">
    <property type="entry name" value="WD40"/>
    <property type="match status" value="3"/>
</dbReference>
<dbReference type="GO" id="GO:0042254">
    <property type="term" value="P:ribosome biogenesis"/>
    <property type="evidence" value="ECO:0007669"/>
    <property type="project" value="TreeGrafter"/>
</dbReference>
<dbReference type="InterPro" id="IPR036322">
    <property type="entry name" value="WD40_repeat_dom_sf"/>
</dbReference>
<feature type="compositionally biased region" description="Acidic residues" evidence="7">
    <location>
        <begin position="1"/>
        <end position="14"/>
    </location>
</feature>
<feature type="repeat" description="WD" evidence="6">
    <location>
        <begin position="291"/>
        <end position="325"/>
    </location>
</feature>
<keyword evidence="2 6" id="KW-0853">WD repeat</keyword>
<dbReference type="PROSITE" id="PS00678">
    <property type="entry name" value="WD_REPEATS_1"/>
    <property type="match status" value="1"/>
</dbReference>
<reference evidence="9 10" key="1">
    <citation type="submission" date="2024-01" db="EMBL/GenBank/DDBJ databases">
        <title>The genome of the rayed Mediterranean limpet Patella caerulea (Linnaeus, 1758).</title>
        <authorList>
            <person name="Anh-Thu Weber A."/>
            <person name="Halstead-Nussloch G."/>
        </authorList>
    </citation>
    <scope>NUCLEOTIDE SEQUENCE [LARGE SCALE GENOMIC DNA]</scope>
    <source>
        <strain evidence="9">AATW-2023a</strain>
        <tissue evidence="9">Whole specimen</tissue>
    </source>
</reference>
<comment type="caution">
    <text evidence="9">The sequence shown here is derived from an EMBL/GenBank/DDBJ whole genome shotgun (WGS) entry which is preliminary data.</text>
</comment>
<dbReference type="InterPro" id="IPR051972">
    <property type="entry name" value="Glutamate-rich_WD_repeat"/>
</dbReference>
<evidence type="ECO:0000256" key="4">
    <source>
        <dbReference type="ARBA" id="ARBA00023242"/>
    </source>
</evidence>
<accession>A0AAN8P9Q9</accession>